<name>A0A2D3VIC9_9PEZI</name>
<dbReference type="RefSeq" id="XP_023630775.1">
    <property type="nucleotide sequence ID" value="XM_023775007.1"/>
</dbReference>
<feature type="compositionally biased region" description="Polar residues" evidence="1">
    <location>
        <begin position="756"/>
        <end position="777"/>
    </location>
</feature>
<feature type="region of interest" description="Disordered" evidence="1">
    <location>
        <begin position="46"/>
        <end position="146"/>
    </location>
</feature>
<proteinExistence type="predicted"/>
<feature type="region of interest" description="Disordered" evidence="1">
    <location>
        <begin position="194"/>
        <end position="229"/>
    </location>
</feature>
<feature type="compositionally biased region" description="Acidic residues" evidence="1">
    <location>
        <begin position="709"/>
        <end position="722"/>
    </location>
</feature>
<evidence type="ECO:0000313" key="2">
    <source>
        <dbReference type="EMBL" id="CZT24051.1"/>
    </source>
</evidence>
<evidence type="ECO:0000256" key="1">
    <source>
        <dbReference type="SAM" id="MobiDB-lite"/>
    </source>
</evidence>
<feature type="compositionally biased region" description="Low complexity" evidence="1">
    <location>
        <begin position="586"/>
        <end position="600"/>
    </location>
</feature>
<feature type="compositionally biased region" description="Polar residues" evidence="1">
    <location>
        <begin position="282"/>
        <end position="298"/>
    </location>
</feature>
<feature type="compositionally biased region" description="Low complexity" evidence="1">
    <location>
        <begin position="531"/>
        <end position="557"/>
    </location>
</feature>
<sequence>MQPIIRDSEDEDDEEFLIPEDHAVTKPSQQSNSSWMVATVDEILAQHTSQGSERADRSSLSTRNLQRQIADAGRGLFDSTSDQVTMEEHASNTSSTPTAKNGRRHSAVTGSTSSAKATVKRTKTGIITYGSSKNTRPRETDNFGAFQEEPLPGTLQTDFANHEPTIMFRDTGSTVADNESSQQRMLEQTINQGKQLSNAADQKLIDSDKLESSPFPWTESSVPTQTPGRIVNKQQLQEQDMVCENVETHTNSRPDIVVRSEASIADQSGTVARDGAGLQEQVHGSNSPDPTGGANSLVSVDAPVSRKQSPPVHLEEAQIVAKGPSQPAKAQEPPNSSPQVSIPRVRLKSNNQASSRTDDVPKGRKRKASTAATQPLNSDDRAIGLPKELYQPRPSRRRATGLVEQPQDFSIIPEKAAKRRRKTAIATSATPEIAEDELATDITTAPQAGAALKSNNLTGSGARTVEPATTNTVQAVEEKPQPGRGEVRALLKDLDFPLTTTSFDAARTEILSPTKDASPLSVKRISAVAKISMAPPSSPAISTSPTKRISNAAAASAMPPPSSSAKRTSRRSHTTIFEDHVEFAGSQQRSPSLRQQQASRKSAALEEVKHISTQGARRKRRTILRDEADDEDGEDELVQDTVAEVPVSKKRGRPAKAAAKKLSPADRVLQDSDAESDDEEIVEPPKKEGRAVKAASAKSVKSAGRVLEDSEGEFDEHEIEDEGPAKKKAGGRASQATAVATKETSASAAAGKTSSRRGSIASNRPATPPSQEQTLPLTKQDAAAKSAAPTKAAPTTHTPIKTTSKIIHRVGLNRKQRVQPLLKMVRPPVARPPPPAKKR</sequence>
<feature type="compositionally biased region" description="Basic and acidic residues" evidence="1">
    <location>
        <begin position="247"/>
        <end position="258"/>
    </location>
</feature>
<dbReference type="STRING" id="112498.A0A2D3VIC9"/>
<gene>
    <name evidence="2" type="ORF">RCC_09768</name>
</gene>
<dbReference type="AlphaFoldDB" id="A0A2D3VIC9"/>
<feature type="compositionally biased region" description="Low complexity" evidence="1">
    <location>
        <begin position="783"/>
        <end position="805"/>
    </location>
</feature>
<feature type="compositionally biased region" description="Polar residues" evidence="1">
    <location>
        <begin position="46"/>
        <end position="67"/>
    </location>
</feature>
<dbReference type="GeneID" id="35604829"/>
<accession>A0A2D3VIC9</accession>
<feature type="compositionally biased region" description="Acidic residues" evidence="1">
    <location>
        <begin position="672"/>
        <end position="682"/>
    </location>
</feature>
<feature type="region of interest" description="Disordered" evidence="1">
    <location>
        <begin position="530"/>
        <end position="839"/>
    </location>
</feature>
<protein>
    <submittedName>
        <fullName evidence="2">Uncharacterized protein</fullName>
    </submittedName>
</protein>
<dbReference type="Proteomes" id="UP000225277">
    <property type="component" value="Unassembled WGS sequence"/>
</dbReference>
<feature type="compositionally biased region" description="Acidic residues" evidence="1">
    <location>
        <begin position="627"/>
        <end position="638"/>
    </location>
</feature>
<feature type="compositionally biased region" description="Low complexity" evidence="1">
    <location>
        <begin position="736"/>
        <end position="753"/>
    </location>
</feature>
<keyword evidence="3" id="KW-1185">Reference proteome</keyword>
<dbReference type="EMBL" id="FJUY01000019">
    <property type="protein sequence ID" value="CZT24051.1"/>
    <property type="molecule type" value="Genomic_DNA"/>
</dbReference>
<feature type="compositionally biased region" description="Pro residues" evidence="1">
    <location>
        <begin position="829"/>
        <end position="839"/>
    </location>
</feature>
<feature type="compositionally biased region" description="Basic residues" evidence="1">
    <location>
        <begin position="806"/>
        <end position="817"/>
    </location>
</feature>
<feature type="region of interest" description="Disordered" evidence="1">
    <location>
        <begin position="247"/>
        <end position="429"/>
    </location>
</feature>
<feature type="compositionally biased region" description="Low complexity" evidence="1">
    <location>
        <begin position="692"/>
        <end position="703"/>
    </location>
</feature>
<evidence type="ECO:0000313" key="3">
    <source>
        <dbReference type="Proteomes" id="UP000225277"/>
    </source>
</evidence>
<dbReference type="OrthoDB" id="5404794at2759"/>
<feature type="compositionally biased region" description="Polar residues" evidence="1">
    <location>
        <begin position="218"/>
        <end position="229"/>
    </location>
</feature>
<feature type="compositionally biased region" description="Acidic residues" evidence="1">
    <location>
        <begin position="8"/>
        <end position="18"/>
    </location>
</feature>
<reference evidence="2 3" key="1">
    <citation type="submission" date="2016-03" db="EMBL/GenBank/DDBJ databases">
        <authorList>
            <person name="Ploux O."/>
        </authorList>
    </citation>
    <scope>NUCLEOTIDE SEQUENCE [LARGE SCALE GENOMIC DNA]</scope>
    <source>
        <strain evidence="2 3">URUG2</strain>
    </source>
</reference>
<organism evidence="2 3">
    <name type="scientific">Ramularia collo-cygni</name>
    <dbReference type="NCBI Taxonomy" id="112498"/>
    <lineage>
        <taxon>Eukaryota</taxon>
        <taxon>Fungi</taxon>
        <taxon>Dikarya</taxon>
        <taxon>Ascomycota</taxon>
        <taxon>Pezizomycotina</taxon>
        <taxon>Dothideomycetes</taxon>
        <taxon>Dothideomycetidae</taxon>
        <taxon>Mycosphaerellales</taxon>
        <taxon>Mycosphaerellaceae</taxon>
        <taxon>Ramularia</taxon>
    </lineage>
</organism>
<feature type="region of interest" description="Disordered" evidence="1">
    <location>
        <begin position="1"/>
        <end position="33"/>
    </location>
</feature>